<feature type="region of interest" description="Disordered" evidence="6">
    <location>
        <begin position="480"/>
        <end position="507"/>
    </location>
</feature>
<reference evidence="9" key="1">
    <citation type="submission" date="2020-06" db="EMBL/GenBank/DDBJ databases">
        <authorList>
            <consortium name="Plant Systems Biology data submission"/>
        </authorList>
    </citation>
    <scope>NUCLEOTIDE SEQUENCE</scope>
    <source>
        <strain evidence="9">D6</strain>
    </source>
</reference>
<evidence type="ECO:0000256" key="1">
    <source>
        <dbReference type="ARBA" id="ARBA00004141"/>
    </source>
</evidence>
<feature type="transmembrane region" description="Helical" evidence="7">
    <location>
        <begin position="377"/>
        <end position="405"/>
    </location>
</feature>
<evidence type="ECO:0000256" key="5">
    <source>
        <dbReference type="ARBA" id="ARBA00023136"/>
    </source>
</evidence>
<dbReference type="InterPro" id="IPR051717">
    <property type="entry name" value="MFS_MFSD6"/>
</dbReference>
<feature type="transmembrane region" description="Helical" evidence="7">
    <location>
        <begin position="159"/>
        <end position="177"/>
    </location>
</feature>
<sequence length="507" mass="56207">MITRHLMIINKSVMNMLTMENNREEEEDHDDEQPTNIWPQMTAESLQEPLLSDSPSVSSEDDGPSQRGMILYCSLFFFHGISGVTWGRFSIVYYNSILHLSEEQIGVLQGVVPLIALLSQPFWGSISDCFRSKKMVYLVCKFGSALFLLALSFQNLVQTFPQILFCVIGMAIFRSSGVLDSHALDFLGERHRGYYGNIRMWASISWGLGCILMGYITDKYSFEWNFVIFGVMMTCMLLLAAIGLPSKTKAEQAQYEHAVTAANGLQDAGIPRPKLATLYDAVCRLPVIYWLLQGVVLGAGVSLVDSFLFVYLQNDLHASTTLCGWTVGVTVLLELPIFFYSQSLLKNLGHDRLFVLAMAGYLLRVFGYTLLKPRTVHYIFAMEILHGVTVGCMWIASVDFAAAIAPIEWSTTVQTMLSTAIFCVGGGLGPMVGGWVMEQHGAVAMYRGAGVVVGVAMLGHLALWGLYGEGPHGRHLKRVREERHQTRAEMDATRESPEGGSDCGEVE</sequence>
<feature type="domain" description="Major facilitator superfamily associated" evidence="8">
    <location>
        <begin position="74"/>
        <end position="447"/>
    </location>
</feature>
<evidence type="ECO:0000256" key="4">
    <source>
        <dbReference type="ARBA" id="ARBA00022989"/>
    </source>
</evidence>
<dbReference type="SUPFAM" id="SSF103473">
    <property type="entry name" value="MFS general substrate transporter"/>
    <property type="match status" value="1"/>
</dbReference>
<proteinExistence type="inferred from homology"/>
<dbReference type="InterPro" id="IPR036259">
    <property type="entry name" value="MFS_trans_sf"/>
</dbReference>
<feature type="transmembrane region" description="Helical" evidence="7">
    <location>
        <begin position="417"/>
        <end position="437"/>
    </location>
</feature>
<keyword evidence="3 7" id="KW-0812">Transmembrane</keyword>
<feature type="transmembrane region" description="Helical" evidence="7">
    <location>
        <begin position="222"/>
        <end position="244"/>
    </location>
</feature>
<evidence type="ECO:0000313" key="9">
    <source>
        <dbReference type="EMBL" id="CAB9505856.1"/>
    </source>
</evidence>
<protein>
    <submittedName>
        <fullName evidence="9">Major facilitator superfamily domain-containing protein 6</fullName>
    </submittedName>
</protein>
<evidence type="ECO:0000256" key="3">
    <source>
        <dbReference type="ARBA" id="ARBA00022692"/>
    </source>
</evidence>
<evidence type="ECO:0000256" key="2">
    <source>
        <dbReference type="ARBA" id="ARBA00005241"/>
    </source>
</evidence>
<feature type="transmembrane region" description="Helical" evidence="7">
    <location>
        <begin position="353"/>
        <end position="371"/>
    </location>
</feature>
<evidence type="ECO:0000259" key="8">
    <source>
        <dbReference type="Pfam" id="PF12832"/>
    </source>
</evidence>
<dbReference type="AlphaFoldDB" id="A0A9N8H980"/>
<gene>
    <name evidence="9" type="ORF">SEMRO_246_G097640.1</name>
</gene>
<feature type="transmembrane region" description="Helical" evidence="7">
    <location>
        <begin position="69"/>
        <end position="93"/>
    </location>
</feature>
<dbReference type="Proteomes" id="UP001153069">
    <property type="component" value="Unassembled WGS sequence"/>
</dbReference>
<dbReference type="Gene3D" id="1.20.1250.20">
    <property type="entry name" value="MFS general substrate transporter like domains"/>
    <property type="match status" value="2"/>
</dbReference>
<dbReference type="GO" id="GO:0016020">
    <property type="term" value="C:membrane"/>
    <property type="evidence" value="ECO:0007669"/>
    <property type="project" value="UniProtKB-SubCell"/>
</dbReference>
<feature type="transmembrane region" description="Helical" evidence="7">
    <location>
        <begin position="318"/>
        <end position="341"/>
    </location>
</feature>
<evidence type="ECO:0000313" key="10">
    <source>
        <dbReference type="Proteomes" id="UP001153069"/>
    </source>
</evidence>
<comment type="similarity">
    <text evidence="2">Belongs to the major facilitator superfamily. MFSD6 family.</text>
</comment>
<comment type="subcellular location">
    <subcellularLocation>
        <location evidence="1">Membrane</location>
        <topology evidence="1">Multi-pass membrane protein</topology>
    </subcellularLocation>
</comment>
<feature type="transmembrane region" description="Helical" evidence="7">
    <location>
        <begin position="287"/>
        <end position="312"/>
    </location>
</feature>
<dbReference type="PANTHER" id="PTHR16172:SF41">
    <property type="entry name" value="MAJOR FACILITATOR SUPERFAMILY DOMAIN-CONTAINING PROTEIN 6-LIKE"/>
    <property type="match status" value="1"/>
</dbReference>
<feature type="transmembrane region" description="Helical" evidence="7">
    <location>
        <begin position="449"/>
        <end position="468"/>
    </location>
</feature>
<keyword evidence="5 7" id="KW-0472">Membrane</keyword>
<evidence type="ECO:0000256" key="7">
    <source>
        <dbReference type="SAM" id="Phobius"/>
    </source>
</evidence>
<evidence type="ECO:0000256" key="6">
    <source>
        <dbReference type="SAM" id="MobiDB-lite"/>
    </source>
</evidence>
<dbReference type="InterPro" id="IPR024989">
    <property type="entry name" value="MFS_assoc_dom"/>
</dbReference>
<keyword evidence="10" id="KW-1185">Reference proteome</keyword>
<name>A0A9N8H980_9STRA</name>
<keyword evidence="4 7" id="KW-1133">Transmembrane helix</keyword>
<dbReference type="OrthoDB" id="515887at2759"/>
<organism evidence="9 10">
    <name type="scientific">Seminavis robusta</name>
    <dbReference type="NCBI Taxonomy" id="568900"/>
    <lineage>
        <taxon>Eukaryota</taxon>
        <taxon>Sar</taxon>
        <taxon>Stramenopiles</taxon>
        <taxon>Ochrophyta</taxon>
        <taxon>Bacillariophyta</taxon>
        <taxon>Bacillariophyceae</taxon>
        <taxon>Bacillariophycidae</taxon>
        <taxon>Naviculales</taxon>
        <taxon>Naviculaceae</taxon>
        <taxon>Seminavis</taxon>
    </lineage>
</organism>
<accession>A0A9N8H980</accession>
<dbReference type="EMBL" id="CAICTM010000245">
    <property type="protein sequence ID" value="CAB9505856.1"/>
    <property type="molecule type" value="Genomic_DNA"/>
</dbReference>
<comment type="caution">
    <text evidence="9">The sequence shown here is derived from an EMBL/GenBank/DDBJ whole genome shotgun (WGS) entry which is preliminary data.</text>
</comment>
<feature type="compositionally biased region" description="Basic and acidic residues" evidence="6">
    <location>
        <begin position="480"/>
        <end position="497"/>
    </location>
</feature>
<dbReference type="Pfam" id="PF12832">
    <property type="entry name" value="MFS_1_like"/>
    <property type="match status" value="1"/>
</dbReference>
<feature type="transmembrane region" description="Helical" evidence="7">
    <location>
        <begin position="105"/>
        <end position="123"/>
    </location>
</feature>
<feature type="transmembrane region" description="Helical" evidence="7">
    <location>
        <begin position="198"/>
        <end position="216"/>
    </location>
</feature>
<dbReference type="PANTHER" id="PTHR16172">
    <property type="entry name" value="MAJOR FACILITATOR SUPERFAMILY DOMAIN-CONTAINING PROTEIN 6-LIKE"/>
    <property type="match status" value="1"/>
</dbReference>